<reference evidence="3" key="2">
    <citation type="submission" date="2020-08" db="EMBL/GenBank/DDBJ databases">
        <title>Plant Genome Project.</title>
        <authorList>
            <person name="Zhang R.-G."/>
        </authorList>
    </citation>
    <scope>NUCLEOTIDE SEQUENCE</scope>
    <source>
        <strain evidence="3">Huo1</strain>
        <tissue evidence="3">Leaf</tissue>
    </source>
</reference>
<evidence type="ECO:0000313" key="3">
    <source>
        <dbReference type="EMBL" id="KAG6394820.1"/>
    </source>
</evidence>
<dbReference type="GO" id="GO:0005507">
    <property type="term" value="F:copper ion binding"/>
    <property type="evidence" value="ECO:0007669"/>
    <property type="project" value="InterPro"/>
</dbReference>
<protein>
    <recommendedName>
        <fullName evidence="2">Plastocyanin-like domain-containing protein</fullName>
    </recommendedName>
</protein>
<dbReference type="Pfam" id="PF07731">
    <property type="entry name" value="Cu-oxidase_2"/>
    <property type="match status" value="1"/>
</dbReference>
<organism evidence="3">
    <name type="scientific">Salvia splendens</name>
    <name type="common">Scarlet sage</name>
    <dbReference type="NCBI Taxonomy" id="180675"/>
    <lineage>
        <taxon>Eukaryota</taxon>
        <taxon>Viridiplantae</taxon>
        <taxon>Streptophyta</taxon>
        <taxon>Embryophyta</taxon>
        <taxon>Tracheophyta</taxon>
        <taxon>Spermatophyta</taxon>
        <taxon>Magnoliopsida</taxon>
        <taxon>eudicotyledons</taxon>
        <taxon>Gunneridae</taxon>
        <taxon>Pentapetalae</taxon>
        <taxon>asterids</taxon>
        <taxon>lamiids</taxon>
        <taxon>Lamiales</taxon>
        <taxon>Lamiaceae</taxon>
        <taxon>Nepetoideae</taxon>
        <taxon>Mentheae</taxon>
        <taxon>Salviinae</taxon>
        <taxon>Salvia</taxon>
        <taxon>Salvia subgen. Calosphace</taxon>
        <taxon>core Calosphace</taxon>
    </lineage>
</organism>
<dbReference type="PANTHER" id="PTHR11709:SF443">
    <property type="entry name" value="LACCASE-15"/>
    <property type="match status" value="1"/>
</dbReference>
<dbReference type="SUPFAM" id="SSF49503">
    <property type="entry name" value="Cupredoxins"/>
    <property type="match status" value="1"/>
</dbReference>
<keyword evidence="4" id="KW-1185">Reference proteome</keyword>
<accession>A0A8X8WHN4</accession>
<dbReference type="InterPro" id="IPR011706">
    <property type="entry name" value="Cu-oxidase_C"/>
</dbReference>
<dbReference type="GO" id="GO:0016491">
    <property type="term" value="F:oxidoreductase activity"/>
    <property type="evidence" value="ECO:0007669"/>
    <property type="project" value="InterPro"/>
</dbReference>
<proteinExistence type="inferred from homology"/>
<dbReference type="Proteomes" id="UP000298416">
    <property type="component" value="Unassembled WGS sequence"/>
</dbReference>
<gene>
    <name evidence="3" type="ORF">SASPL_145410</name>
</gene>
<reference evidence="3" key="1">
    <citation type="submission" date="2018-01" db="EMBL/GenBank/DDBJ databases">
        <authorList>
            <person name="Mao J.F."/>
        </authorList>
    </citation>
    <scope>NUCLEOTIDE SEQUENCE</scope>
    <source>
        <strain evidence="3">Huo1</strain>
        <tissue evidence="3">Leaf</tissue>
    </source>
</reference>
<dbReference type="InterPro" id="IPR045087">
    <property type="entry name" value="Cu-oxidase_fam"/>
</dbReference>
<dbReference type="InterPro" id="IPR008972">
    <property type="entry name" value="Cupredoxin"/>
</dbReference>
<evidence type="ECO:0000259" key="2">
    <source>
        <dbReference type="Pfam" id="PF07731"/>
    </source>
</evidence>
<evidence type="ECO:0000256" key="1">
    <source>
        <dbReference type="ARBA" id="ARBA00010609"/>
    </source>
</evidence>
<dbReference type="EMBL" id="PNBA02000017">
    <property type="protein sequence ID" value="KAG6394820.1"/>
    <property type="molecule type" value="Genomic_DNA"/>
</dbReference>
<name>A0A8X8WHN4_SALSN</name>
<dbReference type="AlphaFoldDB" id="A0A8X8WHN4"/>
<feature type="domain" description="Plastocyanin-like" evidence="2">
    <location>
        <begin position="1"/>
        <end position="53"/>
    </location>
</feature>
<sequence>MHLHGYSFYLVGMGTGNFNRKRDSVGYNLVDPPLQNTIVVPSNGWTAIMTGPDVSWGMEMAFIVKNGKTPDAKMLPPIPDMPKC</sequence>
<comment type="caution">
    <text evidence="3">The sequence shown here is derived from an EMBL/GenBank/DDBJ whole genome shotgun (WGS) entry which is preliminary data.</text>
</comment>
<evidence type="ECO:0000313" key="4">
    <source>
        <dbReference type="Proteomes" id="UP000298416"/>
    </source>
</evidence>
<comment type="similarity">
    <text evidence="1">Belongs to the multicopper oxidase family.</text>
</comment>
<dbReference type="Gene3D" id="2.60.40.420">
    <property type="entry name" value="Cupredoxins - blue copper proteins"/>
    <property type="match status" value="1"/>
</dbReference>
<dbReference type="PANTHER" id="PTHR11709">
    <property type="entry name" value="MULTI-COPPER OXIDASE"/>
    <property type="match status" value="1"/>
</dbReference>